<reference evidence="1 2" key="1">
    <citation type="submission" date="2017-08" db="EMBL/GenBank/DDBJ databases">
        <authorList>
            <person name="de Groot N.N."/>
        </authorList>
    </citation>
    <scope>NUCLEOTIDE SEQUENCE [LARGE SCALE GENOMIC DNA]</scope>
    <source>
        <strain evidence="1 2">Nm15</strain>
    </source>
</reference>
<dbReference type="AlphaFoldDB" id="A0A285BY83"/>
<name>A0A285BY83_9PROT</name>
<dbReference type="EMBL" id="LT907782">
    <property type="protein sequence ID" value="SNX59838.1"/>
    <property type="molecule type" value="Genomic_DNA"/>
</dbReference>
<proteinExistence type="predicted"/>
<evidence type="ECO:0008006" key="3">
    <source>
        <dbReference type="Google" id="ProtNLM"/>
    </source>
</evidence>
<accession>A0A285BY83</accession>
<dbReference type="Proteomes" id="UP000242498">
    <property type="component" value="Chromosome I"/>
</dbReference>
<sequence length="98" mass="11236">MKKELIHSLTDTFEGHAQETETGVKFWLARDLQHLLGYAEWRNFMQVVSKAKTACEVTEHAISDHFVDVNKMVELGSGGQREVDDILLTNKRFLKFLG</sequence>
<gene>
    <name evidence="1" type="ORF">SAMN06296273_1275</name>
</gene>
<organism evidence="1 2">
    <name type="scientific">Nitrosomonas ureae</name>
    <dbReference type="NCBI Taxonomy" id="44577"/>
    <lineage>
        <taxon>Bacteria</taxon>
        <taxon>Pseudomonadati</taxon>
        <taxon>Pseudomonadota</taxon>
        <taxon>Betaproteobacteria</taxon>
        <taxon>Nitrosomonadales</taxon>
        <taxon>Nitrosomonadaceae</taxon>
        <taxon>Nitrosomonas</taxon>
    </lineage>
</organism>
<dbReference type="RefSeq" id="WP_197702904.1">
    <property type="nucleotide sequence ID" value="NZ_LT907782.1"/>
</dbReference>
<evidence type="ECO:0000313" key="1">
    <source>
        <dbReference type="EMBL" id="SNX59838.1"/>
    </source>
</evidence>
<evidence type="ECO:0000313" key="2">
    <source>
        <dbReference type="Proteomes" id="UP000242498"/>
    </source>
</evidence>
<protein>
    <recommendedName>
        <fullName evidence="3">DNA-damage-inducible protein D</fullName>
    </recommendedName>
</protein>